<name>A0A316Z813_9BASI</name>
<reference evidence="2 3" key="1">
    <citation type="journal article" date="2018" name="Mol. Biol. Evol.">
        <title>Broad Genomic Sampling Reveals a Smut Pathogenic Ancestry of the Fungal Clade Ustilaginomycotina.</title>
        <authorList>
            <person name="Kijpornyongpan T."/>
            <person name="Mondo S.J."/>
            <person name="Barry K."/>
            <person name="Sandor L."/>
            <person name="Lee J."/>
            <person name="Lipzen A."/>
            <person name="Pangilinan J."/>
            <person name="LaButti K."/>
            <person name="Hainaut M."/>
            <person name="Henrissat B."/>
            <person name="Grigoriev I.V."/>
            <person name="Spatafora J.W."/>
            <person name="Aime M.C."/>
        </authorList>
    </citation>
    <scope>NUCLEOTIDE SEQUENCE [LARGE SCALE GENOMIC DNA]</scope>
    <source>
        <strain evidence="2 3">MCA 4186</strain>
    </source>
</reference>
<feature type="compositionally biased region" description="Low complexity" evidence="1">
    <location>
        <begin position="615"/>
        <end position="631"/>
    </location>
</feature>
<proteinExistence type="predicted"/>
<gene>
    <name evidence="2" type="ORF">FA09DRAFT_33006</name>
</gene>
<feature type="region of interest" description="Disordered" evidence="1">
    <location>
        <begin position="515"/>
        <end position="764"/>
    </location>
</feature>
<evidence type="ECO:0000313" key="3">
    <source>
        <dbReference type="Proteomes" id="UP000245946"/>
    </source>
</evidence>
<feature type="compositionally biased region" description="Low complexity" evidence="1">
    <location>
        <begin position="282"/>
        <end position="295"/>
    </location>
</feature>
<feature type="region of interest" description="Disordered" evidence="1">
    <location>
        <begin position="895"/>
        <end position="922"/>
    </location>
</feature>
<protein>
    <submittedName>
        <fullName evidence="2">Uncharacterized protein</fullName>
    </submittedName>
</protein>
<feature type="region of interest" description="Disordered" evidence="1">
    <location>
        <begin position="282"/>
        <end position="340"/>
    </location>
</feature>
<dbReference type="EMBL" id="KZ819293">
    <property type="protein sequence ID" value="PWN97927.1"/>
    <property type="molecule type" value="Genomic_DNA"/>
</dbReference>
<sequence length="959" mass="100473">MRRSASPTQSSGRTRQAAECGALLDNAPRVHPLSSQAPQGLPCPRLLRRTPGQGNIAADAACAFASPLCSSAALPHKAPPAAAPAASLVRRAASACPRASRNLLCAAAAHRCLIHIKSSMQSTGWTPPPPSFHSPQRIIRTLAPSTPTPPPRSKFSWSTASAATPDRIADLDAFTASAFSSPHSSPRQRARPSEEASFRGWSFDAPRSLTPETLSPGRDAAISPKTMVPPSSSNASHLAGSPLSVVPTSRSVFVDSDSETEELAATHESPLAKLRAARGFFRSPTSSAAASPSSRRTSRLRTTSEDGYRPEGRLSSPLGSRFGISGHARGGSSGSSFYSTSSSVESSLYHGLRGTKPAAPPLPAVSRPDVRMTGQAVGALGLGAPISLDSEGRRQFSGAQVVRRPADAFSSRGGPAYNMAPVPPSKTPVPQSLYTSSVAVAVSPRSINAGPFSDLLDAPDEVRQMQQAGSTALPHKPHPLAGRATVGVEAPRRPQLPGPLRLAFDPRRRPRAHLNATASATSVASATQPPTATSPVLSRCPSRMMPLHRRLMPSAVTKASPPSRPRRPSEADKLAQANKTGPALRRPMRGPLPPLPAAKPQPTVPLPSVPSPEHSPSAEAADAPLLAQPAQLHRKPSKTRAMLQAFSSRNRSHQRPVEPQEELETHPTPPPTSFTPAHTPSASRELKPLLLAIHASPSGASKTSALKPSASHLAPPTLRARRFSRNTAGSYGSLSSRYDTDASQNASPGLSSSEDSGDESEASLSLASQNFHAANPFDLSPLIIEDSALEPGSPLPTIETDDSLVHRVSGGLRGSKDALLFDVASPTSPRPAGTPARAGFLASLSPDHRAHYLARHAAAGAGRTHRHAPSSVSESSCASSLEHSFLHREDLLDDDASTQSRASTPELVASHRPSMHLTTPTPATVAKGFGAAQAEHKLGREFDEALSRWARAVPTAACP</sequence>
<evidence type="ECO:0000256" key="1">
    <source>
        <dbReference type="SAM" id="MobiDB-lite"/>
    </source>
</evidence>
<feature type="region of interest" description="Disordered" evidence="1">
    <location>
        <begin position="857"/>
        <end position="876"/>
    </location>
</feature>
<dbReference type="RefSeq" id="XP_025598206.1">
    <property type="nucleotide sequence ID" value="XM_025742444.1"/>
</dbReference>
<feature type="region of interest" description="Disordered" evidence="1">
    <location>
        <begin position="178"/>
        <end position="242"/>
    </location>
</feature>
<dbReference type="Proteomes" id="UP000245946">
    <property type="component" value="Unassembled WGS sequence"/>
</dbReference>
<feature type="compositionally biased region" description="Low complexity" evidence="1">
    <location>
        <begin position="516"/>
        <end position="535"/>
    </location>
</feature>
<feature type="compositionally biased region" description="Pro residues" evidence="1">
    <location>
        <begin position="590"/>
        <end position="610"/>
    </location>
</feature>
<dbReference type="AlphaFoldDB" id="A0A316Z813"/>
<feature type="region of interest" description="Disordered" evidence="1">
    <location>
        <begin position="141"/>
        <end position="160"/>
    </location>
</feature>
<feature type="compositionally biased region" description="Basic and acidic residues" evidence="1">
    <location>
        <begin position="302"/>
        <end position="312"/>
    </location>
</feature>
<feature type="compositionally biased region" description="Low complexity" evidence="1">
    <location>
        <begin position="674"/>
        <end position="683"/>
    </location>
</feature>
<feature type="compositionally biased region" description="Polar residues" evidence="1">
    <location>
        <begin position="725"/>
        <end position="745"/>
    </location>
</feature>
<feature type="compositionally biased region" description="Polar residues" evidence="1">
    <location>
        <begin position="178"/>
        <end position="187"/>
    </location>
</feature>
<keyword evidence="3" id="KW-1185">Reference proteome</keyword>
<evidence type="ECO:0000313" key="2">
    <source>
        <dbReference type="EMBL" id="PWN97927.1"/>
    </source>
</evidence>
<dbReference type="GeneID" id="37269988"/>
<organism evidence="2 3">
    <name type="scientific">Tilletiopsis washingtonensis</name>
    <dbReference type="NCBI Taxonomy" id="58919"/>
    <lineage>
        <taxon>Eukaryota</taxon>
        <taxon>Fungi</taxon>
        <taxon>Dikarya</taxon>
        <taxon>Basidiomycota</taxon>
        <taxon>Ustilaginomycotina</taxon>
        <taxon>Exobasidiomycetes</taxon>
        <taxon>Entylomatales</taxon>
        <taxon>Entylomatales incertae sedis</taxon>
        <taxon>Tilletiopsis</taxon>
    </lineage>
</organism>
<accession>A0A316Z813</accession>